<sequence length="151" mass="16910">EEFVFTNKVSTFSLLQYDYNTRSKRWMTEVAVPIPPAANGARKESLTSTAPPPTTKQETSEAIQNQGNSHPIAMRVKYHQISKAQPLGPINVFEQLKRVPTNVSLWVILGIPERKELLQEALKSSGSLTTTRKGKEKLKTTQAQIDSMIMN</sequence>
<evidence type="ECO:0000313" key="3">
    <source>
        <dbReference type="Proteomes" id="UP000824469"/>
    </source>
</evidence>
<feature type="region of interest" description="Disordered" evidence="1">
    <location>
        <begin position="37"/>
        <end position="66"/>
    </location>
</feature>
<feature type="non-terminal residue" evidence="2">
    <location>
        <position position="1"/>
    </location>
</feature>
<proteinExistence type="predicted"/>
<evidence type="ECO:0000256" key="1">
    <source>
        <dbReference type="SAM" id="MobiDB-lite"/>
    </source>
</evidence>
<protein>
    <submittedName>
        <fullName evidence="2">Uncharacterized protein</fullName>
    </submittedName>
</protein>
<organism evidence="2 3">
    <name type="scientific">Taxus chinensis</name>
    <name type="common">Chinese yew</name>
    <name type="synonym">Taxus wallichiana var. chinensis</name>
    <dbReference type="NCBI Taxonomy" id="29808"/>
    <lineage>
        <taxon>Eukaryota</taxon>
        <taxon>Viridiplantae</taxon>
        <taxon>Streptophyta</taxon>
        <taxon>Embryophyta</taxon>
        <taxon>Tracheophyta</taxon>
        <taxon>Spermatophyta</taxon>
        <taxon>Pinopsida</taxon>
        <taxon>Pinidae</taxon>
        <taxon>Conifers II</taxon>
        <taxon>Cupressales</taxon>
        <taxon>Taxaceae</taxon>
        <taxon>Taxus</taxon>
    </lineage>
</organism>
<dbReference type="Proteomes" id="UP000824469">
    <property type="component" value="Unassembled WGS sequence"/>
</dbReference>
<reference evidence="2 3" key="1">
    <citation type="journal article" date="2021" name="Nat. Plants">
        <title>The Taxus genome provides insights into paclitaxel biosynthesis.</title>
        <authorList>
            <person name="Xiong X."/>
            <person name="Gou J."/>
            <person name="Liao Q."/>
            <person name="Li Y."/>
            <person name="Zhou Q."/>
            <person name="Bi G."/>
            <person name="Li C."/>
            <person name="Du R."/>
            <person name="Wang X."/>
            <person name="Sun T."/>
            <person name="Guo L."/>
            <person name="Liang H."/>
            <person name="Lu P."/>
            <person name="Wu Y."/>
            <person name="Zhang Z."/>
            <person name="Ro D.K."/>
            <person name="Shang Y."/>
            <person name="Huang S."/>
            <person name="Yan J."/>
        </authorList>
    </citation>
    <scope>NUCLEOTIDE SEQUENCE [LARGE SCALE GENOMIC DNA]</scope>
    <source>
        <strain evidence="2">Ta-2019</strain>
    </source>
</reference>
<evidence type="ECO:0000313" key="2">
    <source>
        <dbReference type="EMBL" id="KAH9293632.1"/>
    </source>
</evidence>
<accession>A0AA38CAX2</accession>
<comment type="caution">
    <text evidence="2">The sequence shown here is derived from an EMBL/GenBank/DDBJ whole genome shotgun (WGS) entry which is preliminary data.</text>
</comment>
<feature type="compositionally biased region" description="Polar residues" evidence="1">
    <location>
        <begin position="55"/>
        <end position="66"/>
    </location>
</feature>
<name>A0AA38CAX2_TAXCH</name>
<gene>
    <name evidence="2" type="ORF">KI387_041162</name>
</gene>
<keyword evidence="3" id="KW-1185">Reference proteome</keyword>
<dbReference type="AlphaFoldDB" id="A0AA38CAX2"/>
<dbReference type="EMBL" id="JAHRHJ020000899">
    <property type="protein sequence ID" value="KAH9293632.1"/>
    <property type="molecule type" value="Genomic_DNA"/>
</dbReference>